<evidence type="ECO:0000259" key="8">
    <source>
        <dbReference type="PROSITE" id="PS51099"/>
    </source>
</evidence>
<keyword evidence="2" id="KW-0808">Transferase</keyword>
<sequence>MGLLLERHVKLMRLLLLNRDSYLNGTEIADYLNVSNRTVRSDIKYINSEIKDVIISIKGRGYQLNHELYQTEEIESILNQYTEKNGQTLIKMAYQLLMYKQSVTLEQLSEDYALTKNELIDHLNQIQAWCESYDVAIKLVKRKGVTVSGNEMDIRNAILHLNQLSTNNVKVEDFILNEIPKAHSELMMHIMEQHLEHNHIQTSKVHIKQLLVHLIIIFKRIHDTTEQWDINQEALAISRAILEDINRQLKYTLSDETAKLFSFFISYYFDKYDLGFKQIFIQSYIERLIYQMNAKVGIDFMQDTVLRENVYSHFSRTYLRIVKNVYINNPLTEDIKQQYPFVFNALYETVHLLEEDAQLNLSEDEIAFLALHFQSSIDRNVQDQFNVVITCYYGLGISSLLEAKIQKLNHKINITDTIKLEDVSTYPFSNTDILVTTHEIDMKHIPSNVQVVQVSPLFSEEDAHKFQTILNQKQNPVLNNDALLPIDFLSVPIETDIHSTVDIFQHAERLLNQQHAISSGYIESALEREKFSSTYIGNGIAIPHGDPTKVFKSHVLMFRLRQDIAWKQHKVHLVFFLSIADKDKQVMKKIIHSIAALTEQDVKHLLKLEDEPFKQYIIDRFKE</sequence>
<keyword evidence="6" id="KW-0804">Transcription</keyword>
<keyword evidence="4" id="KW-0805">Transcription regulation</keyword>
<dbReference type="InterPro" id="IPR002178">
    <property type="entry name" value="PTS_EIIA_type-2_dom"/>
</dbReference>
<evidence type="ECO:0000313" key="10">
    <source>
        <dbReference type="EMBL" id="MDL0117588.1"/>
    </source>
</evidence>
<dbReference type="RefSeq" id="WP_239705521.1">
    <property type="nucleotide sequence ID" value="NZ_JAPNQM010000006.1"/>
</dbReference>
<evidence type="ECO:0000256" key="4">
    <source>
        <dbReference type="ARBA" id="ARBA00023015"/>
    </source>
</evidence>
<evidence type="ECO:0000259" key="7">
    <source>
        <dbReference type="PROSITE" id="PS51094"/>
    </source>
</evidence>
<dbReference type="Pfam" id="PF05043">
    <property type="entry name" value="Mga"/>
    <property type="match status" value="1"/>
</dbReference>
<dbReference type="EMBL" id="JAPNQM010000006">
    <property type="protein sequence ID" value="MDL0117588.1"/>
    <property type="molecule type" value="Genomic_DNA"/>
</dbReference>
<evidence type="ECO:0000256" key="2">
    <source>
        <dbReference type="ARBA" id="ARBA00022679"/>
    </source>
</evidence>
<dbReference type="Proteomes" id="UP001176210">
    <property type="component" value="Unassembled WGS sequence"/>
</dbReference>
<accession>A0ABT7I0Y0</accession>
<evidence type="ECO:0000259" key="9">
    <source>
        <dbReference type="PROSITE" id="PS51372"/>
    </source>
</evidence>
<dbReference type="Gene3D" id="3.40.930.10">
    <property type="entry name" value="Mannitol-specific EII, Chain A"/>
    <property type="match status" value="1"/>
</dbReference>
<name>A0ABT7I0Y0_MAMSC</name>
<dbReference type="SUPFAM" id="SSF55804">
    <property type="entry name" value="Phoshotransferase/anion transport protein"/>
    <property type="match status" value="1"/>
</dbReference>
<feature type="domain" description="PTS EIIB type-2" evidence="8">
    <location>
        <begin position="385"/>
        <end position="478"/>
    </location>
</feature>
<proteinExistence type="predicted"/>
<dbReference type="Gene3D" id="1.10.10.10">
    <property type="entry name" value="Winged helix-like DNA-binding domain superfamily/Winged helix DNA-binding domain"/>
    <property type="match status" value="1"/>
</dbReference>
<dbReference type="Gene3D" id="3.40.50.2300">
    <property type="match status" value="1"/>
</dbReference>
<comment type="caution">
    <text evidence="10">The sequence shown here is derived from an EMBL/GenBank/DDBJ whole genome shotgun (WGS) entry which is preliminary data.</text>
</comment>
<dbReference type="InterPro" id="IPR036634">
    <property type="entry name" value="PRD_sf"/>
</dbReference>
<dbReference type="PANTHER" id="PTHR30185:SF12">
    <property type="entry name" value="TRANSCRIPTIONAL REGULATOR MANR"/>
    <property type="match status" value="1"/>
</dbReference>
<evidence type="ECO:0000313" key="11">
    <source>
        <dbReference type="Proteomes" id="UP001176210"/>
    </source>
</evidence>
<dbReference type="Pfam" id="PF08279">
    <property type="entry name" value="HTH_11"/>
    <property type="match status" value="1"/>
</dbReference>
<dbReference type="InterPro" id="IPR016152">
    <property type="entry name" value="PTrfase/Anion_transptr"/>
</dbReference>
<keyword evidence="3" id="KW-0677">Repeat</keyword>
<dbReference type="Pfam" id="PF00874">
    <property type="entry name" value="PRD"/>
    <property type="match status" value="1"/>
</dbReference>
<keyword evidence="5" id="KW-0010">Activator</keyword>
<dbReference type="InterPro" id="IPR036095">
    <property type="entry name" value="PTS_EIIB-like_sf"/>
</dbReference>
<keyword evidence="11" id="KW-1185">Reference proteome</keyword>
<protein>
    <submittedName>
        <fullName evidence="10">BglG family transcription antiterminator</fullName>
    </submittedName>
</protein>
<dbReference type="InterPro" id="IPR013011">
    <property type="entry name" value="PTS_EIIB_2"/>
</dbReference>
<evidence type="ECO:0000256" key="5">
    <source>
        <dbReference type="ARBA" id="ARBA00023159"/>
    </source>
</evidence>
<organism evidence="10 11">
    <name type="scientific">Mammaliicoccus sciuri</name>
    <name type="common">Staphylococcus sciuri</name>
    <dbReference type="NCBI Taxonomy" id="1296"/>
    <lineage>
        <taxon>Bacteria</taxon>
        <taxon>Bacillati</taxon>
        <taxon>Bacillota</taxon>
        <taxon>Bacilli</taxon>
        <taxon>Bacillales</taxon>
        <taxon>Staphylococcaceae</taxon>
        <taxon>Mammaliicoccus</taxon>
    </lineage>
</organism>
<dbReference type="InterPro" id="IPR050661">
    <property type="entry name" value="BglG_antiterminators"/>
</dbReference>
<dbReference type="InterPro" id="IPR013196">
    <property type="entry name" value="HTH_11"/>
</dbReference>
<dbReference type="InterPro" id="IPR007737">
    <property type="entry name" value="Mga_HTH"/>
</dbReference>
<dbReference type="PANTHER" id="PTHR30185">
    <property type="entry name" value="CRYPTIC BETA-GLUCOSIDE BGL OPERON ANTITERMINATOR"/>
    <property type="match status" value="1"/>
</dbReference>
<feature type="domain" description="PRD" evidence="9">
    <location>
        <begin position="276"/>
        <end position="383"/>
    </location>
</feature>
<dbReference type="Gene3D" id="1.10.1790.10">
    <property type="entry name" value="PRD domain"/>
    <property type="match status" value="1"/>
</dbReference>
<evidence type="ECO:0000256" key="1">
    <source>
        <dbReference type="ARBA" id="ARBA00011798"/>
    </source>
</evidence>
<reference evidence="10" key="1">
    <citation type="submission" date="2022-09" db="EMBL/GenBank/DDBJ databases">
        <authorList>
            <person name="De Moura G.S."/>
            <person name="Carvalho E."/>
            <person name="Ramos Sanchez E.M."/>
            <person name="Sellera F.P."/>
            <person name="Marques M.F.S."/>
            <person name="Heinemann M.B."/>
            <person name="De Vliegher S."/>
            <person name="Souza F.N."/>
            <person name="Mota R.A."/>
        </authorList>
    </citation>
    <scope>NUCLEOTIDE SEQUENCE</scope>
    <source>
        <strain evidence="10">BR656</strain>
    </source>
</reference>
<evidence type="ECO:0000256" key="6">
    <source>
        <dbReference type="ARBA" id="ARBA00023163"/>
    </source>
</evidence>
<gene>
    <name evidence="10" type="ORF">OWO77_11525</name>
</gene>
<dbReference type="Pfam" id="PF00359">
    <property type="entry name" value="PTS_EIIA_2"/>
    <property type="match status" value="1"/>
</dbReference>
<dbReference type="InterPro" id="IPR011608">
    <property type="entry name" value="PRD"/>
</dbReference>
<evidence type="ECO:0000256" key="3">
    <source>
        <dbReference type="ARBA" id="ARBA00022737"/>
    </source>
</evidence>
<dbReference type="PROSITE" id="PS00372">
    <property type="entry name" value="PTS_EIIA_TYPE_2_HIS"/>
    <property type="match status" value="1"/>
</dbReference>
<dbReference type="CDD" id="cd05568">
    <property type="entry name" value="PTS_IIB_bgl_like"/>
    <property type="match status" value="1"/>
</dbReference>
<dbReference type="SUPFAM" id="SSF52794">
    <property type="entry name" value="PTS system IIB component-like"/>
    <property type="match status" value="1"/>
</dbReference>
<dbReference type="PROSITE" id="PS51372">
    <property type="entry name" value="PRD_2"/>
    <property type="match status" value="1"/>
</dbReference>
<dbReference type="InterPro" id="IPR036388">
    <property type="entry name" value="WH-like_DNA-bd_sf"/>
</dbReference>
<dbReference type="PROSITE" id="PS51099">
    <property type="entry name" value="PTS_EIIB_TYPE_2"/>
    <property type="match status" value="1"/>
</dbReference>
<comment type="subunit">
    <text evidence="1">Homodimer or homotrimer. Seems to be a monomer when not phosphorylated.</text>
</comment>
<dbReference type="PROSITE" id="PS51094">
    <property type="entry name" value="PTS_EIIA_TYPE_2"/>
    <property type="match status" value="1"/>
</dbReference>
<dbReference type="InterPro" id="IPR036390">
    <property type="entry name" value="WH_DNA-bd_sf"/>
</dbReference>
<feature type="domain" description="PTS EIIA type-2" evidence="7">
    <location>
        <begin position="482"/>
        <end position="623"/>
    </location>
</feature>
<dbReference type="SUPFAM" id="SSF46785">
    <property type="entry name" value="Winged helix' DNA-binding domain"/>
    <property type="match status" value="1"/>
</dbReference>
<dbReference type="SUPFAM" id="SSF63520">
    <property type="entry name" value="PTS-regulatory domain, PRD"/>
    <property type="match status" value="1"/>
</dbReference>
<reference evidence="10" key="2">
    <citation type="journal article" date="2023" name="Vet. Microbiol.">
        <title>Emergence of livestock-associated Mammaliicoccus sciuri ST71 co-harbouring mecA and mecC genes in Brazil.</title>
        <authorList>
            <person name="de Moura G.S."/>
            <person name="de Carvalho E."/>
            <person name="Ramos Sanchez E.M."/>
            <person name="Sellera F.P."/>
            <person name="Marques M.F.S."/>
            <person name="Heinemann M.B."/>
            <person name="De Vliegher S."/>
            <person name="Souza F.N."/>
            <person name="Mota R.A."/>
        </authorList>
    </citation>
    <scope>NUCLEOTIDE SEQUENCE</scope>
    <source>
        <strain evidence="10">BR656</strain>
    </source>
</reference>